<dbReference type="Pfam" id="PF04972">
    <property type="entry name" value="BON"/>
    <property type="match status" value="1"/>
</dbReference>
<dbReference type="Gene3D" id="3.30.1340.30">
    <property type="match status" value="1"/>
</dbReference>
<dbReference type="SUPFAM" id="SSF54631">
    <property type="entry name" value="CBS-domain pair"/>
    <property type="match status" value="1"/>
</dbReference>
<evidence type="ECO:0000256" key="3">
    <source>
        <dbReference type="SAM" id="MobiDB-lite"/>
    </source>
</evidence>
<dbReference type="InterPro" id="IPR017080">
    <property type="entry name" value="UCP036990_CBS_BON"/>
</dbReference>
<evidence type="ECO:0000259" key="4">
    <source>
        <dbReference type="PROSITE" id="PS50914"/>
    </source>
</evidence>
<dbReference type="Gene3D" id="3.10.580.10">
    <property type="entry name" value="CBS-domain"/>
    <property type="match status" value="1"/>
</dbReference>
<dbReference type="AlphaFoldDB" id="A0A6G3QW59"/>
<evidence type="ECO:0000256" key="2">
    <source>
        <dbReference type="PROSITE-ProRule" id="PRU00703"/>
    </source>
</evidence>
<feature type="region of interest" description="Disordered" evidence="3">
    <location>
        <begin position="200"/>
        <end position="236"/>
    </location>
</feature>
<name>A0A6G3QW59_9ACTN</name>
<dbReference type="PIRSF" id="PIRSF036990">
    <property type="entry name" value="UCP036990_CBS_BON"/>
    <property type="match status" value="1"/>
</dbReference>
<organism evidence="6">
    <name type="scientific">Streptomyces sp. SID14436</name>
    <dbReference type="NCBI Taxonomy" id="2706070"/>
    <lineage>
        <taxon>Bacteria</taxon>
        <taxon>Bacillati</taxon>
        <taxon>Actinomycetota</taxon>
        <taxon>Actinomycetes</taxon>
        <taxon>Kitasatosporales</taxon>
        <taxon>Streptomycetaceae</taxon>
        <taxon>Streptomyces</taxon>
    </lineage>
</organism>
<dbReference type="PANTHER" id="PTHR43080">
    <property type="entry name" value="CBS DOMAIN-CONTAINING PROTEIN CBSX3, MITOCHONDRIAL"/>
    <property type="match status" value="1"/>
</dbReference>
<evidence type="ECO:0000259" key="5">
    <source>
        <dbReference type="PROSITE" id="PS51371"/>
    </source>
</evidence>
<comment type="caution">
    <text evidence="6">The sequence shown here is derived from an EMBL/GenBank/DDBJ whole genome shotgun (WGS) entry which is preliminary data.</text>
</comment>
<dbReference type="PROSITE" id="PS50914">
    <property type="entry name" value="BON"/>
    <property type="match status" value="1"/>
</dbReference>
<dbReference type="SMART" id="SM00116">
    <property type="entry name" value="CBS"/>
    <property type="match status" value="2"/>
</dbReference>
<accession>A0A6G3QW59</accession>
<feature type="compositionally biased region" description="Basic and acidic residues" evidence="3">
    <location>
        <begin position="215"/>
        <end position="236"/>
    </location>
</feature>
<evidence type="ECO:0000256" key="1">
    <source>
        <dbReference type="ARBA" id="ARBA00023122"/>
    </source>
</evidence>
<feature type="domain" description="CBS" evidence="5">
    <location>
        <begin position="1"/>
        <end position="58"/>
    </location>
</feature>
<dbReference type="EMBL" id="JAAGMD010000504">
    <property type="protein sequence ID" value="NEA87738.1"/>
    <property type="molecule type" value="Genomic_DNA"/>
</dbReference>
<dbReference type="CDD" id="cd04586">
    <property type="entry name" value="CBS_pair_BON_assoc"/>
    <property type="match status" value="1"/>
</dbReference>
<dbReference type="InterPro" id="IPR051257">
    <property type="entry name" value="Diverse_CBS-Domain"/>
</dbReference>
<dbReference type="InterPro" id="IPR007055">
    <property type="entry name" value="BON_dom"/>
</dbReference>
<evidence type="ECO:0000313" key="6">
    <source>
        <dbReference type="EMBL" id="NEA87738.1"/>
    </source>
</evidence>
<protein>
    <submittedName>
        <fullName evidence="6">CBS domain-containing protein</fullName>
    </submittedName>
</protein>
<dbReference type="Pfam" id="PF00571">
    <property type="entry name" value="CBS"/>
    <property type="match status" value="2"/>
</dbReference>
<dbReference type="PANTHER" id="PTHR43080:SF29">
    <property type="entry name" value="OS02G0818000 PROTEIN"/>
    <property type="match status" value="1"/>
</dbReference>
<gene>
    <name evidence="6" type="ORF">G3I53_17250</name>
</gene>
<sequence>MTRTVVALSGGATFKDIARTMKQWRVSALPVLDDEGRVIGVVSEADLLRKEEFRDSDPPGPVFLRSPSEPHKADAVTAEQLMTAPPLTVTPDAPPARAARIMARRGVKRLPVVDGEGVLKGIVSRADLLKVFLRGDDEIAREIRGVIASGRFPASMEAVRVDVRDGVVTLTGHVPDPSLVPFAVRVVRSVEGVVDVHSLLSGPRRRPPLDPDFADDAKRPDERDGTGGTPEKAEAS</sequence>
<feature type="domain" description="CBS" evidence="5">
    <location>
        <begin position="82"/>
        <end position="138"/>
    </location>
</feature>
<proteinExistence type="predicted"/>
<reference evidence="6" key="1">
    <citation type="submission" date="2020-01" db="EMBL/GenBank/DDBJ databases">
        <title>Insect and environment-associated Actinomycetes.</title>
        <authorList>
            <person name="Currrie C."/>
            <person name="Chevrette M."/>
            <person name="Carlson C."/>
            <person name="Stubbendieck R."/>
            <person name="Wendt-Pienkowski E."/>
        </authorList>
    </citation>
    <scope>NUCLEOTIDE SEQUENCE</scope>
    <source>
        <strain evidence="6">SID14436</strain>
    </source>
</reference>
<feature type="domain" description="BON" evidence="4">
    <location>
        <begin position="135"/>
        <end position="204"/>
    </location>
</feature>
<dbReference type="PROSITE" id="PS51371">
    <property type="entry name" value="CBS"/>
    <property type="match status" value="2"/>
</dbReference>
<dbReference type="InterPro" id="IPR046342">
    <property type="entry name" value="CBS_dom_sf"/>
</dbReference>
<dbReference type="InterPro" id="IPR000644">
    <property type="entry name" value="CBS_dom"/>
</dbReference>
<keyword evidence="1 2" id="KW-0129">CBS domain</keyword>